<dbReference type="InterPro" id="IPR014825">
    <property type="entry name" value="DNA_alkylation"/>
</dbReference>
<dbReference type="PANTHER" id="PTHR34070">
    <property type="entry name" value="ARMADILLO-TYPE FOLD"/>
    <property type="match status" value="1"/>
</dbReference>
<accession>A0A1F4V2U8</accession>
<dbReference type="PANTHER" id="PTHR34070:SF1">
    <property type="entry name" value="DNA ALKYLATION REPAIR PROTEIN"/>
    <property type="match status" value="1"/>
</dbReference>
<evidence type="ECO:0000313" key="2">
    <source>
        <dbReference type="Proteomes" id="UP000178771"/>
    </source>
</evidence>
<dbReference type="EMBL" id="MEVH01000021">
    <property type="protein sequence ID" value="OGC51507.1"/>
    <property type="molecule type" value="Genomic_DNA"/>
</dbReference>
<sequence>MTKNLIGDIQVDLNKQADIKKAKVYQRFFKTGKGQYGEGDKFIGLTVPQQRAIAKKYSTLSLTSVRKLLQSKIHEYRLTALLILVDQYQKSDDSGQKIICDYYLKHARYVNNWDLVDSSADKILGDYLNRKNKSILYKLAKSKNLWERRIAIVATFNFIKNNQFKEALKISEILLSDKHDLIHKAVGWMLREVGKRNQKVLESFLQKHYKNMPRTMLRYAIERFNARKKKFYMAK</sequence>
<proteinExistence type="predicted"/>
<dbReference type="InterPro" id="IPR016024">
    <property type="entry name" value="ARM-type_fold"/>
</dbReference>
<dbReference type="Gene3D" id="1.25.10.90">
    <property type="match status" value="1"/>
</dbReference>
<dbReference type="Proteomes" id="UP000178771">
    <property type="component" value="Unassembled WGS sequence"/>
</dbReference>
<name>A0A1F4V2U8_UNCKA</name>
<dbReference type="Pfam" id="PF08713">
    <property type="entry name" value="DNA_alkylation"/>
    <property type="match status" value="1"/>
</dbReference>
<comment type="caution">
    <text evidence="1">The sequence shown here is derived from an EMBL/GenBank/DDBJ whole genome shotgun (WGS) entry which is preliminary data.</text>
</comment>
<dbReference type="AlphaFoldDB" id="A0A1F4V2U8"/>
<dbReference type="CDD" id="cd06561">
    <property type="entry name" value="AlkD_like"/>
    <property type="match status" value="1"/>
</dbReference>
<protein>
    <submittedName>
        <fullName evidence="1">DNA alkylation repair protein</fullName>
    </submittedName>
</protein>
<dbReference type="SUPFAM" id="SSF48371">
    <property type="entry name" value="ARM repeat"/>
    <property type="match status" value="1"/>
</dbReference>
<gene>
    <name evidence="1" type="ORF">A2982_02275</name>
</gene>
<dbReference type="STRING" id="1802624.A2982_02275"/>
<organism evidence="1 2">
    <name type="scientific">candidate division WWE3 bacterium RIFCSPLOWO2_01_FULL_39_13</name>
    <dbReference type="NCBI Taxonomy" id="1802624"/>
    <lineage>
        <taxon>Bacteria</taxon>
        <taxon>Katanobacteria</taxon>
    </lineage>
</organism>
<reference evidence="1 2" key="1">
    <citation type="journal article" date="2016" name="Nat. Commun.">
        <title>Thousands of microbial genomes shed light on interconnected biogeochemical processes in an aquifer system.</title>
        <authorList>
            <person name="Anantharaman K."/>
            <person name="Brown C.T."/>
            <person name="Hug L.A."/>
            <person name="Sharon I."/>
            <person name="Castelle C.J."/>
            <person name="Probst A.J."/>
            <person name="Thomas B.C."/>
            <person name="Singh A."/>
            <person name="Wilkins M.J."/>
            <person name="Karaoz U."/>
            <person name="Brodie E.L."/>
            <person name="Williams K.H."/>
            <person name="Hubbard S.S."/>
            <person name="Banfield J.F."/>
        </authorList>
    </citation>
    <scope>NUCLEOTIDE SEQUENCE [LARGE SCALE GENOMIC DNA]</scope>
</reference>
<evidence type="ECO:0000313" key="1">
    <source>
        <dbReference type="EMBL" id="OGC51507.1"/>
    </source>
</evidence>